<protein>
    <submittedName>
        <fullName evidence="2">Uncharacterized protein</fullName>
    </submittedName>
</protein>
<feature type="region of interest" description="Disordered" evidence="1">
    <location>
        <begin position="46"/>
        <end position="74"/>
    </location>
</feature>
<comment type="caution">
    <text evidence="2">The sequence shown here is derived from an EMBL/GenBank/DDBJ whole genome shotgun (WGS) entry which is preliminary data.</text>
</comment>
<sequence>MMVNIIIAAVDNYADTHGAAPFSASVSATSNAGTYIDRAAASNYDDVIDESYDDDGDDDDYDDDVDDDDNFANY</sequence>
<accession>A0A9D4HE67</accession>
<gene>
    <name evidence="2" type="ORF">DPMN_073562</name>
</gene>
<evidence type="ECO:0000313" key="2">
    <source>
        <dbReference type="EMBL" id="KAH3713760.1"/>
    </source>
</evidence>
<proteinExistence type="predicted"/>
<name>A0A9D4HE67_DREPO</name>
<reference evidence="2" key="2">
    <citation type="submission" date="2020-11" db="EMBL/GenBank/DDBJ databases">
        <authorList>
            <person name="McCartney M.A."/>
            <person name="Auch B."/>
            <person name="Kono T."/>
            <person name="Mallez S."/>
            <person name="Becker A."/>
            <person name="Gohl D.M."/>
            <person name="Silverstein K.A.T."/>
            <person name="Koren S."/>
            <person name="Bechman K.B."/>
            <person name="Herman A."/>
            <person name="Abrahante J.E."/>
            <person name="Garbe J."/>
        </authorList>
    </citation>
    <scope>NUCLEOTIDE SEQUENCE</scope>
    <source>
        <strain evidence="2">Duluth1</strain>
        <tissue evidence="2">Whole animal</tissue>
    </source>
</reference>
<dbReference type="EMBL" id="JAIWYP010000014">
    <property type="protein sequence ID" value="KAH3713760.1"/>
    <property type="molecule type" value="Genomic_DNA"/>
</dbReference>
<keyword evidence="3" id="KW-1185">Reference proteome</keyword>
<reference evidence="2" key="1">
    <citation type="journal article" date="2019" name="bioRxiv">
        <title>The Genome of the Zebra Mussel, Dreissena polymorpha: A Resource for Invasive Species Research.</title>
        <authorList>
            <person name="McCartney M.A."/>
            <person name="Auch B."/>
            <person name="Kono T."/>
            <person name="Mallez S."/>
            <person name="Zhang Y."/>
            <person name="Obille A."/>
            <person name="Becker A."/>
            <person name="Abrahante J.E."/>
            <person name="Garbe J."/>
            <person name="Badalamenti J.P."/>
            <person name="Herman A."/>
            <person name="Mangelson H."/>
            <person name="Liachko I."/>
            <person name="Sullivan S."/>
            <person name="Sone E.D."/>
            <person name="Koren S."/>
            <person name="Silverstein K.A.T."/>
            <person name="Beckman K.B."/>
            <person name="Gohl D.M."/>
        </authorList>
    </citation>
    <scope>NUCLEOTIDE SEQUENCE</scope>
    <source>
        <strain evidence="2">Duluth1</strain>
        <tissue evidence="2">Whole animal</tissue>
    </source>
</reference>
<evidence type="ECO:0000256" key="1">
    <source>
        <dbReference type="SAM" id="MobiDB-lite"/>
    </source>
</evidence>
<organism evidence="2 3">
    <name type="scientific">Dreissena polymorpha</name>
    <name type="common">Zebra mussel</name>
    <name type="synonym">Mytilus polymorpha</name>
    <dbReference type="NCBI Taxonomy" id="45954"/>
    <lineage>
        <taxon>Eukaryota</taxon>
        <taxon>Metazoa</taxon>
        <taxon>Spiralia</taxon>
        <taxon>Lophotrochozoa</taxon>
        <taxon>Mollusca</taxon>
        <taxon>Bivalvia</taxon>
        <taxon>Autobranchia</taxon>
        <taxon>Heteroconchia</taxon>
        <taxon>Euheterodonta</taxon>
        <taxon>Imparidentia</taxon>
        <taxon>Neoheterodontei</taxon>
        <taxon>Myida</taxon>
        <taxon>Dreissenoidea</taxon>
        <taxon>Dreissenidae</taxon>
        <taxon>Dreissena</taxon>
    </lineage>
</organism>
<evidence type="ECO:0000313" key="3">
    <source>
        <dbReference type="Proteomes" id="UP000828390"/>
    </source>
</evidence>
<dbReference type="Proteomes" id="UP000828390">
    <property type="component" value="Unassembled WGS sequence"/>
</dbReference>
<dbReference type="AlphaFoldDB" id="A0A9D4HE67"/>